<dbReference type="GO" id="GO:0006325">
    <property type="term" value="P:chromatin organization"/>
    <property type="evidence" value="ECO:0007669"/>
    <property type="project" value="UniProtKB-KW"/>
</dbReference>
<proteinExistence type="predicted"/>
<reference evidence="6" key="1">
    <citation type="journal article" date="2021" name="Open Biol.">
        <title>Shared evolutionary footprints suggest mitochondrial oxidative damage underlies multiple complex I losses in fungi.</title>
        <authorList>
            <person name="Schikora-Tamarit M.A."/>
            <person name="Marcet-Houben M."/>
            <person name="Nosek J."/>
            <person name="Gabaldon T."/>
        </authorList>
    </citation>
    <scope>NUCLEOTIDE SEQUENCE</scope>
    <source>
        <strain evidence="6">CBS6341</strain>
    </source>
</reference>
<sequence length="516" mass="59223">MSNNNLIATAIVIPPPPPQTQPINTGYNQSNNNVTNQFKSPELLTYIQYNIKAGVDLDWCNRTILNWSKSAPFVINKYPWILDYLLNDLQTNLNKTSALSLRNLSQDSDFTQNLALHPRSRKILYQVLNQFEKTDIFDNRESNLKFKNLDNELLSYTIDIVESISSYFAPAQKNDEIILILIKIFLKNSDRSLLISIMRSFARFLVRSQISEDDCSANLNNPLIFDKITSFLLTNDYDLILTSLDLLYQYCLPGNDRISNLFKNSFTRAEILKNSLIELLTFQLNISNNPNDFKNLQTLRLIKRTRPPIPKVASKLSQDQLKIISQLEEPFRATAWMRCCYKSVKESEVTQISLWKSYESQFDPSKQLPTTPKKKLLPAVDFIKNVSQAFIKSSAMVIDLPNGSRKFIIKGIEPRINPVDLRTGETEAYQEQTISNEFNSTYVNSKSIQESQTPYNPPTQLNDVNKSSGLLLTSLTNHPLGKELFKPNEEEIFKKIEAVPVLFDELVDALKYLQEF</sequence>
<feature type="domain" description="RFX-type winged-helix" evidence="5">
    <location>
        <begin position="333"/>
        <end position="416"/>
    </location>
</feature>
<keyword evidence="4" id="KW-0539">Nucleus</keyword>
<keyword evidence="7" id="KW-1185">Reference proteome</keyword>
<evidence type="ECO:0000256" key="4">
    <source>
        <dbReference type="ARBA" id="ARBA00023242"/>
    </source>
</evidence>
<dbReference type="GO" id="GO:0006355">
    <property type="term" value="P:regulation of DNA-templated transcription"/>
    <property type="evidence" value="ECO:0007669"/>
    <property type="project" value="InterPro"/>
</dbReference>
<dbReference type="PROSITE" id="PS51526">
    <property type="entry name" value="RFX_DBD"/>
    <property type="match status" value="1"/>
</dbReference>
<protein>
    <recommendedName>
        <fullName evidence="5">RFX-type winged-helix domain-containing protein</fullName>
    </recommendedName>
</protein>
<dbReference type="OrthoDB" id="338531at2759"/>
<dbReference type="PANTHER" id="PTHR22970:SF14">
    <property type="entry name" value="AT-RICH INTERACTIVE DOMAIN-CONTAINING PROTEIN 2"/>
    <property type="match status" value="1"/>
</dbReference>
<reference evidence="6" key="2">
    <citation type="submission" date="2021-01" db="EMBL/GenBank/DDBJ databases">
        <authorList>
            <person name="Schikora-Tamarit M.A."/>
        </authorList>
    </citation>
    <scope>NUCLEOTIDE SEQUENCE</scope>
    <source>
        <strain evidence="6">CBS6341</strain>
    </source>
</reference>
<dbReference type="AlphaFoldDB" id="A0A9P8PH83"/>
<evidence type="ECO:0000313" key="6">
    <source>
        <dbReference type="EMBL" id="KAH3671364.1"/>
    </source>
</evidence>
<dbReference type="GO" id="GO:0016586">
    <property type="term" value="C:RSC-type complex"/>
    <property type="evidence" value="ECO:0007669"/>
    <property type="project" value="TreeGrafter"/>
</dbReference>
<keyword evidence="2" id="KW-0805">Transcription regulation</keyword>
<evidence type="ECO:0000256" key="1">
    <source>
        <dbReference type="ARBA" id="ARBA00022853"/>
    </source>
</evidence>
<keyword evidence="1" id="KW-0156">Chromatin regulator</keyword>
<evidence type="ECO:0000256" key="2">
    <source>
        <dbReference type="ARBA" id="ARBA00023015"/>
    </source>
</evidence>
<evidence type="ECO:0000256" key="3">
    <source>
        <dbReference type="ARBA" id="ARBA00023163"/>
    </source>
</evidence>
<evidence type="ECO:0000313" key="7">
    <source>
        <dbReference type="Proteomes" id="UP000769528"/>
    </source>
</evidence>
<keyword evidence="3" id="KW-0804">Transcription</keyword>
<accession>A0A9P8PH83</accession>
<organism evidence="6 7">
    <name type="scientific">Wickerhamomyces mucosus</name>
    <dbReference type="NCBI Taxonomy" id="1378264"/>
    <lineage>
        <taxon>Eukaryota</taxon>
        <taxon>Fungi</taxon>
        <taxon>Dikarya</taxon>
        <taxon>Ascomycota</taxon>
        <taxon>Saccharomycotina</taxon>
        <taxon>Saccharomycetes</taxon>
        <taxon>Phaffomycetales</taxon>
        <taxon>Wickerhamomycetaceae</taxon>
        <taxon>Wickerhamomyces</taxon>
    </lineage>
</organism>
<dbReference type="GO" id="GO:0003677">
    <property type="term" value="F:DNA binding"/>
    <property type="evidence" value="ECO:0007669"/>
    <property type="project" value="InterPro"/>
</dbReference>
<comment type="caution">
    <text evidence="6">The sequence shown here is derived from an EMBL/GenBank/DDBJ whole genome shotgun (WGS) entry which is preliminary data.</text>
</comment>
<dbReference type="InterPro" id="IPR003150">
    <property type="entry name" value="DNA-bd_RFX"/>
</dbReference>
<name>A0A9P8PH83_9ASCO</name>
<dbReference type="PANTHER" id="PTHR22970">
    <property type="entry name" value="AT-RICH INTERACTIVE DOMAIN-CONTAINING PROTEIN 2"/>
    <property type="match status" value="1"/>
</dbReference>
<evidence type="ECO:0000259" key="5">
    <source>
        <dbReference type="PROSITE" id="PS51526"/>
    </source>
</evidence>
<dbReference type="Proteomes" id="UP000769528">
    <property type="component" value="Unassembled WGS sequence"/>
</dbReference>
<gene>
    <name evidence="6" type="ORF">WICMUC_004661</name>
</gene>
<dbReference type="EMBL" id="JAEUBF010001281">
    <property type="protein sequence ID" value="KAH3671364.1"/>
    <property type="molecule type" value="Genomic_DNA"/>
</dbReference>
<dbReference type="InterPro" id="IPR052406">
    <property type="entry name" value="Chromatin_Remodeling_Comp"/>
</dbReference>